<name>A0A851VU89_9PASS</name>
<feature type="compositionally biased region" description="Basic and acidic residues" evidence="2">
    <location>
        <begin position="126"/>
        <end position="135"/>
    </location>
</feature>
<feature type="compositionally biased region" description="Low complexity" evidence="2">
    <location>
        <begin position="302"/>
        <end position="327"/>
    </location>
</feature>
<feature type="domain" description="RRM" evidence="3">
    <location>
        <begin position="55"/>
        <end position="127"/>
    </location>
</feature>
<dbReference type="SUPFAM" id="SSF81631">
    <property type="entry name" value="PAP/OAS1 substrate-binding domain"/>
    <property type="match status" value="1"/>
</dbReference>
<feature type="compositionally biased region" description="Pro residues" evidence="2">
    <location>
        <begin position="136"/>
        <end position="146"/>
    </location>
</feature>
<dbReference type="Pfam" id="PF22600">
    <property type="entry name" value="MTPAP-like_central"/>
    <property type="match status" value="1"/>
</dbReference>
<dbReference type="GO" id="GO:1990817">
    <property type="term" value="F:poly(A) RNA polymerase activity"/>
    <property type="evidence" value="ECO:0007669"/>
    <property type="project" value="TreeGrafter"/>
</dbReference>
<dbReference type="Gene3D" id="3.30.70.330">
    <property type="match status" value="1"/>
</dbReference>
<sequence length="489" mass="52651">PAADPDVEPLHRGGFRCRLCQITAANRPSLQAHLAGKRHRRLRWLRAERRAQEQRSLFVSGFPRGTEPARLRQHFRAFGDVATVVMDKEKGAFAIVELRDPAGRQRALDEPRHLLGGRRLRVRPREHREFPRAPPRDPPAGPPGPPGLLQALGRAQDVGAQLQLLVRALELSAAERRLRELLLALIRQVFAEFFPGERGWHSWNGDRCVPGVCDGSLLGDKGSILGSEGSILGLDRSHLGSLLGGREEPRSRESHLGSEGSLLGSEGSLLGSEGWCLGSEGSHLGSEGSLLGDDPAPPAGSPPGSWGSLSGDESPEAEGSLLGSEGSLLGRGAPPERALALVGAVLRRCVPGVCRVRAVPGARRPVVKFCHKQSGLAGDVCLDNRLALFNTRFLRLCSELDPRVRPLGYAVRLWAGGQRLAGNRAGGGPLLTNYALTLLVVLFLQSRSPPVLPSVRRLRHLAGPQERAQVGGWDCSFPRDAAGLEPSEN</sequence>
<dbReference type="SUPFAM" id="SSF81301">
    <property type="entry name" value="Nucleotidyltransferase"/>
    <property type="match status" value="1"/>
</dbReference>
<dbReference type="PROSITE" id="PS50102">
    <property type="entry name" value="RRM"/>
    <property type="match status" value="1"/>
</dbReference>
<organism evidence="4 5">
    <name type="scientific">Copsychus sechellarum</name>
    <dbReference type="NCBI Taxonomy" id="797021"/>
    <lineage>
        <taxon>Eukaryota</taxon>
        <taxon>Metazoa</taxon>
        <taxon>Chordata</taxon>
        <taxon>Craniata</taxon>
        <taxon>Vertebrata</taxon>
        <taxon>Euteleostomi</taxon>
        <taxon>Archelosauria</taxon>
        <taxon>Archosauria</taxon>
        <taxon>Dinosauria</taxon>
        <taxon>Saurischia</taxon>
        <taxon>Theropoda</taxon>
        <taxon>Coelurosauria</taxon>
        <taxon>Aves</taxon>
        <taxon>Neognathae</taxon>
        <taxon>Neoaves</taxon>
        <taxon>Telluraves</taxon>
        <taxon>Australaves</taxon>
        <taxon>Passeriformes</taxon>
        <taxon>Muscicapidae</taxon>
        <taxon>Copsychus</taxon>
    </lineage>
</organism>
<dbReference type="GO" id="GO:0003723">
    <property type="term" value="F:RNA binding"/>
    <property type="evidence" value="ECO:0007669"/>
    <property type="project" value="UniProtKB-UniRule"/>
</dbReference>
<dbReference type="InterPro" id="IPR000504">
    <property type="entry name" value="RRM_dom"/>
</dbReference>
<proteinExistence type="predicted"/>
<dbReference type="AlphaFoldDB" id="A0A851VU89"/>
<dbReference type="PANTHER" id="PTHR12271:SF127">
    <property type="entry name" value="SPECKLE TARGETED PIP5K1A-REGULATED POLY(A) POLYMERASE"/>
    <property type="match status" value="1"/>
</dbReference>
<dbReference type="InterPro" id="IPR043519">
    <property type="entry name" value="NT_sf"/>
</dbReference>
<dbReference type="GO" id="GO:0031123">
    <property type="term" value="P:RNA 3'-end processing"/>
    <property type="evidence" value="ECO:0007669"/>
    <property type="project" value="TreeGrafter"/>
</dbReference>
<dbReference type="Pfam" id="PF12874">
    <property type="entry name" value="zf-met"/>
    <property type="match status" value="1"/>
</dbReference>
<gene>
    <name evidence="4" type="primary">Tut1</name>
    <name evidence="4" type="ORF">COPSEC_R15332</name>
</gene>
<dbReference type="CDD" id="cd05402">
    <property type="entry name" value="NT_PAP_TUTase"/>
    <property type="match status" value="1"/>
</dbReference>
<dbReference type="SUPFAM" id="SSF54928">
    <property type="entry name" value="RNA-binding domain, RBD"/>
    <property type="match status" value="1"/>
</dbReference>
<evidence type="ECO:0000313" key="4">
    <source>
        <dbReference type="EMBL" id="NXD46204.1"/>
    </source>
</evidence>
<evidence type="ECO:0000256" key="1">
    <source>
        <dbReference type="PROSITE-ProRule" id="PRU00176"/>
    </source>
</evidence>
<dbReference type="InterPro" id="IPR054708">
    <property type="entry name" value="MTPAP-like_central"/>
</dbReference>
<evidence type="ECO:0000313" key="5">
    <source>
        <dbReference type="Proteomes" id="UP000659062"/>
    </source>
</evidence>
<evidence type="ECO:0000259" key="3">
    <source>
        <dbReference type="PROSITE" id="PS50102"/>
    </source>
</evidence>
<feature type="region of interest" description="Disordered" evidence="2">
    <location>
        <begin position="286"/>
        <end position="327"/>
    </location>
</feature>
<dbReference type="InterPro" id="IPR012677">
    <property type="entry name" value="Nucleotide-bd_a/b_plait_sf"/>
</dbReference>
<keyword evidence="5" id="KW-1185">Reference proteome</keyword>
<feature type="region of interest" description="Disordered" evidence="2">
    <location>
        <begin position="124"/>
        <end position="147"/>
    </location>
</feature>
<dbReference type="OrthoDB" id="2274644at2759"/>
<dbReference type="EMBL" id="WBNE01000412">
    <property type="protein sequence ID" value="NXD46204.1"/>
    <property type="molecule type" value="Genomic_DNA"/>
</dbReference>
<reference evidence="4" key="1">
    <citation type="submission" date="2019-09" db="EMBL/GenBank/DDBJ databases">
        <title>Bird 10,000 Genomes (B10K) Project - Family phase.</title>
        <authorList>
            <person name="Zhang G."/>
        </authorList>
    </citation>
    <scope>NUCLEOTIDE SEQUENCE</scope>
    <source>
        <strain evidence="4">OUT-0061</strain>
        <tissue evidence="4">Blood</tissue>
    </source>
</reference>
<dbReference type="FunFam" id="3.30.70.330:FF:000305">
    <property type="entry name" value="speckle targeted PIP5K1A-regulated poly(A) polymerase"/>
    <property type="match status" value="1"/>
</dbReference>
<dbReference type="SMART" id="SM00360">
    <property type="entry name" value="RRM"/>
    <property type="match status" value="1"/>
</dbReference>
<dbReference type="Proteomes" id="UP000659062">
    <property type="component" value="Unassembled WGS sequence"/>
</dbReference>
<dbReference type="PANTHER" id="PTHR12271">
    <property type="entry name" value="POLY A POLYMERASE CID PAP -RELATED"/>
    <property type="match status" value="1"/>
</dbReference>
<comment type="caution">
    <text evidence="4">The sequence shown here is derived from an EMBL/GenBank/DDBJ whole genome shotgun (WGS) entry which is preliminary data.</text>
</comment>
<feature type="non-terminal residue" evidence="4">
    <location>
        <position position="489"/>
    </location>
</feature>
<protein>
    <submittedName>
        <fullName evidence="4">STPAP polymerase</fullName>
    </submittedName>
</protein>
<dbReference type="Pfam" id="PF00076">
    <property type="entry name" value="RRM_1"/>
    <property type="match status" value="1"/>
</dbReference>
<dbReference type="InterPro" id="IPR013087">
    <property type="entry name" value="Znf_C2H2_type"/>
</dbReference>
<accession>A0A851VU89</accession>
<evidence type="ECO:0000256" key="2">
    <source>
        <dbReference type="SAM" id="MobiDB-lite"/>
    </source>
</evidence>
<dbReference type="Gene3D" id="1.10.1410.10">
    <property type="match status" value="1"/>
</dbReference>
<dbReference type="GO" id="GO:0016607">
    <property type="term" value="C:nuclear speck"/>
    <property type="evidence" value="ECO:0007669"/>
    <property type="project" value="TreeGrafter"/>
</dbReference>
<feature type="non-terminal residue" evidence="4">
    <location>
        <position position="1"/>
    </location>
</feature>
<dbReference type="InterPro" id="IPR035979">
    <property type="entry name" value="RBD_domain_sf"/>
</dbReference>
<keyword evidence="1" id="KW-0694">RNA-binding</keyword>
<dbReference type="Gene3D" id="3.30.160.60">
    <property type="entry name" value="Classic Zinc Finger"/>
    <property type="match status" value="1"/>
</dbReference>